<accession>L8H8U7</accession>
<feature type="domain" description="RUN" evidence="2">
    <location>
        <begin position="43"/>
        <end position="171"/>
    </location>
</feature>
<dbReference type="PROSITE" id="PS50826">
    <property type="entry name" value="RUN"/>
    <property type="match status" value="1"/>
</dbReference>
<name>L8H8U7_ACACF</name>
<feature type="compositionally biased region" description="Polar residues" evidence="1">
    <location>
        <begin position="224"/>
        <end position="233"/>
    </location>
</feature>
<dbReference type="STRING" id="1257118.L8H8U7"/>
<evidence type="ECO:0000259" key="2">
    <source>
        <dbReference type="PROSITE" id="PS50826"/>
    </source>
</evidence>
<gene>
    <name evidence="3" type="ORF">ACA1_229550</name>
</gene>
<dbReference type="Proteomes" id="UP000011083">
    <property type="component" value="Unassembled WGS sequence"/>
</dbReference>
<sequence length="1060" mass="116640">MLPHRAPSVVPTSLDFSDGSYLAALLKQVVADLGKYKDRGAITDDTPEVHGLCFVLEKIFLHELKTGPRGNIWEFIERLQDSLPGNQAAGMLDKLRNWTRSSIGRGRAFLRLSLNQHAVVEYLQALVWNTGLLRAFYTQGAFFRNEHLVTEMMEQLELVLPLQFSLTMHFAEIDREDYWNAHRREIEDLHIRVISGRESEFKFGLLSVEGDERRRREQVRKRTGSLTRDNGNGTDPRLDMWENSEAERTGSSGSTATTTRRGSLTPASTTPPPVAIAPTPTTAPEKEIERNAEAAGRVGAKEKAMREENEAKKKKEAEEEEERKRRQEEAEKREEKERRTKEEAERQRLEDEERTVLEEAKRLEEELAWRRKQREMARKKARGSERRQRQREQAQAQADEKAAEKAKATEQKAEDEERKGEEKTAAAAQLAESVGNHRDVGKTKNEGDESESESDNSDKTKDREGSIEIRVTGVAEARVLGTESSGSGSGAEEEATALDRSGGSTASALLQVEKMLRELEERRLKLLQEVPSPNTTEHAFPPAPQQLLGSSDPDAAKSGGGAEEPVVIDSLLRDLNLTELDSLEEVLNFCEELDDDDGRNGSDRPNKKNPTSAAMAMTGRRTTLDVAAPEATTMMSKSYHERAQHLDEVLRFCDELDEALVGVEFEHTQEQRLRKLAAAGKSTDRLLSSSPGLPFLASSSFKREGVWASMHPSAADDGDDNDGHHHPRRQLLGAAAPALSVTPGKLDYLKSKLSSSPKKEMLLFHLQQKRAERELRAGGAMHLAQAHQAAKPQQPPAEPFAIEKESPAKNFSRGRTGSLLSQNLEASLATASSSSERRGGGGGVAEVVVKPALGPHKNFRNSYYSSLKLHSPSLPSPSDMAAVQARNSELRRVRSIEREQQRQQQRQAGLRGAPASASVGGARERTELPPRRQLDFERDPALTASGRSVTIGALGSAANKKSAVVRKAPAAAVAAEVSTRNSGGKRLSAGSGGSEAGAVDAPTKAKLQRPIWIFCYKCCEKTTVPDLEYDTPVPVCQLCYTTLPPAPSGPSTSTTPSCDE</sequence>
<protein>
    <submittedName>
        <fullName evidence="3">RUN domain containing protein</fullName>
    </submittedName>
</protein>
<dbReference type="SMART" id="SM00593">
    <property type="entry name" value="RUN"/>
    <property type="match status" value="1"/>
</dbReference>
<dbReference type="GeneID" id="14922537"/>
<dbReference type="EMBL" id="KB007901">
    <property type="protein sequence ID" value="ELR21632.1"/>
    <property type="molecule type" value="Genomic_DNA"/>
</dbReference>
<feature type="compositionally biased region" description="Basic and acidic residues" evidence="1">
    <location>
        <begin position="456"/>
        <end position="467"/>
    </location>
</feature>
<feature type="compositionally biased region" description="Low complexity" evidence="1">
    <location>
        <begin position="249"/>
        <end position="268"/>
    </location>
</feature>
<dbReference type="Gene3D" id="1.20.58.900">
    <property type="match status" value="1"/>
</dbReference>
<dbReference type="CDD" id="cd00065">
    <property type="entry name" value="FYVE_like_SF"/>
    <property type="match status" value="1"/>
</dbReference>
<evidence type="ECO:0000313" key="3">
    <source>
        <dbReference type="EMBL" id="ELR21632.1"/>
    </source>
</evidence>
<dbReference type="Pfam" id="PF02759">
    <property type="entry name" value="RUN"/>
    <property type="match status" value="1"/>
</dbReference>
<evidence type="ECO:0000313" key="4">
    <source>
        <dbReference type="Proteomes" id="UP000011083"/>
    </source>
</evidence>
<keyword evidence="4" id="KW-1185">Reference proteome</keyword>
<dbReference type="VEuPathDB" id="AmoebaDB:ACA1_229550"/>
<dbReference type="CDD" id="cd17671">
    <property type="entry name" value="RUN"/>
    <property type="match status" value="1"/>
</dbReference>
<dbReference type="InterPro" id="IPR004012">
    <property type="entry name" value="Run_dom"/>
</dbReference>
<dbReference type="SUPFAM" id="SSF140741">
    <property type="entry name" value="RUN domain-like"/>
    <property type="match status" value="1"/>
</dbReference>
<feature type="region of interest" description="Disordered" evidence="1">
    <location>
        <begin position="896"/>
        <end position="928"/>
    </location>
</feature>
<dbReference type="KEGG" id="acan:ACA1_229550"/>
<feature type="compositionally biased region" description="Basic and acidic residues" evidence="1">
    <location>
        <begin position="435"/>
        <end position="447"/>
    </location>
</feature>
<feature type="region of interest" description="Disordered" evidence="1">
    <location>
        <begin position="529"/>
        <end position="562"/>
    </location>
</feature>
<feature type="compositionally biased region" description="Basic and acidic residues" evidence="1">
    <location>
        <begin position="299"/>
        <end position="424"/>
    </location>
</feature>
<reference evidence="3 4" key="1">
    <citation type="journal article" date="2013" name="Genome Biol.">
        <title>Genome of Acanthamoeba castellanii highlights extensive lateral gene transfer and early evolution of tyrosine kinase signaling.</title>
        <authorList>
            <person name="Clarke M."/>
            <person name="Lohan A.J."/>
            <person name="Liu B."/>
            <person name="Lagkouvardos I."/>
            <person name="Roy S."/>
            <person name="Zafar N."/>
            <person name="Bertelli C."/>
            <person name="Schilde C."/>
            <person name="Kianianmomeni A."/>
            <person name="Burglin T.R."/>
            <person name="Frech C."/>
            <person name="Turcotte B."/>
            <person name="Kopec K.O."/>
            <person name="Synnott J.M."/>
            <person name="Choo C."/>
            <person name="Paponov I."/>
            <person name="Finkler A."/>
            <person name="Soon Heng Tan C."/>
            <person name="Hutchins A.P."/>
            <person name="Weinmeier T."/>
            <person name="Rattei T."/>
            <person name="Chu J.S."/>
            <person name="Gimenez G."/>
            <person name="Irimia M."/>
            <person name="Rigden D.J."/>
            <person name="Fitzpatrick D.A."/>
            <person name="Lorenzo-Morales J."/>
            <person name="Bateman A."/>
            <person name="Chiu C.H."/>
            <person name="Tang P."/>
            <person name="Hegemann P."/>
            <person name="Fromm H."/>
            <person name="Raoult D."/>
            <person name="Greub G."/>
            <person name="Miranda-Saavedra D."/>
            <person name="Chen N."/>
            <person name="Nash P."/>
            <person name="Ginger M.L."/>
            <person name="Horn M."/>
            <person name="Schaap P."/>
            <person name="Caler L."/>
            <person name="Loftus B."/>
        </authorList>
    </citation>
    <scope>NUCLEOTIDE SEQUENCE [LARGE SCALE GENOMIC DNA]</scope>
    <source>
        <strain evidence="3 4">Neff</strain>
    </source>
</reference>
<dbReference type="AlphaFoldDB" id="L8H8U7"/>
<feature type="region of interest" description="Disordered" evidence="1">
    <location>
        <begin position="593"/>
        <end position="613"/>
    </location>
</feature>
<dbReference type="RefSeq" id="XP_004346577.1">
    <property type="nucleotide sequence ID" value="XM_004346527.1"/>
</dbReference>
<feature type="compositionally biased region" description="Basic and acidic residues" evidence="1">
    <location>
        <begin position="236"/>
        <end position="248"/>
    </location>
</feature>
<proteinExistence type="predicted"/>
<evidence type="ECO:0000256" key="1">
    <source>
        <dbReference type="SAM" id="MobiDB-lite"/>
    </source>
</evidence>
<organism evidence="3 4">
    <name type="scientific">Acanthamoeba castellanii (strain ATCC 30010 / Neff)</name>
    <dbReference type="NCBI Taxonomy" id="1257118"/>
    <lineage>
        <taxon>Eukaryota</taxon>
        <taxon>Amoebozoa</taxon>
        <taxon>Discosea</taxon>
        <taxon>Longamoebia</taxon>
        <taxon>Centramoebida</taxon>
        <taxon>Acanthamoebidae</taxon>
        <taxon>Acanthamoeba</taxon>
    </lineage>
</organism>
<dbReference type="InterPro" id="IPR037213">
    <property type="entry name" value="Run_dom_sf"/>
</dbReference>
<dbReference type="OrthoDB" id="62364at2759"/>
<feature type="region of interest" description="Disordered" evidence="1">
    <location>
        <begin position="213"/>
        <end position="505"/>
    </location>
</feature>